<dbReference type="InterPro" id="IPR012902">
    <property type="entry name" value="N_methyl_site"/>
</dbReference>
<dbReference type="InterPro" id="IPR022346">
    <property type="entry name" value="T2SS_GspH"/>
</dbReference>
<evidence type="ECO:0000256" key="9">
    <source>
        <dbReference type="ARBA" id="ARBA00025772"/>
    </source>
</evidence>
<dbReference type="InterPro" id="IPR045584">
    <property type="entry name" value="Pilin-like"/>
</dbReference>
<gene>
    <name evidence="13" type="ORF">SAMN05216370_1230</name>
</gene>
<keyword evidence="6 11" id="KW-0812">Transmembrane</keyword>
<keyword evidence="14" id="KW-1185">Reference proteome</keyword>
<feature type="domain" description="General secretion pathway GspH" evidence="12">
    <location>
        <begin position="45"/>
        <end position="141"/>
    </location>
</feature>
<evidence type="ECO:0000256" key="4">
    <source>
        <dbReference type="ARBA" id="ARBA00022481"/>
    </source>
</evidence>
<protein>
    <recommendedName>
        <fullName evidence="2">Type II secretion system protein H</fullName>
    </recommendedName>
    <alternativeName>
        <fullName evidence="10">General secretion pathway protein H</fullName>
    </alternativeName>
</protein>
<evidence type="ECO:0000256" key="1">
    <source>
        <dbReference type="ARBA" id="ARBA00004377"/>
    </source>
</evidence>
<dbReference type="Pfam" id="PF07963">
    <property type="entry name" value="N_methyl"/>
    <property type="match status" value="1"/>
</dbReference>
<organism evidence="13 14">
    <name type="scientific">Pseudomonas peli</name>
    <dbReference type="NCBI Taxonomy" id="592361"/>
    <lineage>
        <taxon>Bacteria</taxon>
        <taxon>Pseudomonadati</taxon>
        <taxon>Pseudomonadota</taxon>
        <taxon>Gammaproteobacteria</taxon>
        <taxon>Pseudomonadales</taxon>
        <taxon>Pseudomonadaceae</taxon>
        <taxon>Pseudomonas</taxon>
    </lineage>
</organism>
<evidence type="ECO:0000259" key="12">
    <source>
        <dbReference type="Pfam" id="PF12019"/>
    </source>
</evidence>
<dbReference type="Pfam" id="PF12019">
    <property type="entry name" value="GspH"/>
    <property type="match status" value="1"/>
</dbReference>
<dbReference type="EMBL" id="FMTL01000001">
    <property type="protein sequence ID" value="SCW43739.1"/>
    <property type="molecule type" value="Genomic_DNA"/>
</dbReference>
<evidence type="ECO:0000256" key="7">
    <source>
        <dbReference type="ARBA" id="ARBA00022989"/>
    </source>
</evidence>
<name>A0AB37Z4S5_9PSED</name>
<dbReference type="AlphaFoldDB" id="A0AB37Z4S5"/>
<reference evidence="13 14" key="1">
    <citation type="submission" date="2016-10" db="EMBL/GenBank/DDBJ databases">
        <authorList>
            <person name="Varghese N."/>
            <person name="Submissions S."/>
        </authorList>
    </citation>
    <scope>NUCLEOTIDE SEQUENCE [LARGE SCALE GENOMIC DNA]</scope>
    <source>
        <strain evidence="13 14">DSM 17833</strain>
    </source>
</reference>
<keyword evidence="8 11" id="KW-0472">Membrane</keyword>
<dbReference type="GO" id="GO:0015628">
    <property type="term" value="P:protein secretion by the type II secretion system"/>
    <property type="evidence" value="ECO:0007669"/>
    <property type="project" value="InterPro"/>
</dbReference>
<comment type="similarity">
    <text evidence="9">Belongs to the GSP H family.</text>
</comment>
<accession>A0AB37Z4S5</accession>
<evidence type="ECO:0000313" key="14">
    <source>
        <dbReference type="Proteomes" id="UP000242418"/>
    </source>
</evidence>
<evidence type="ECO:0000313" key="13">
    <source>
        <dbReference type="EMBL" id="SCW43739.1"/>
    </source>
</evidence>
<dbReference type="GO" id="GO:0015627">
    <property type="term" value="C:type II protein secretion system complex"/>
    <property type="evidence" value="ECO:0007669"/>
    <property type="project" value="InterPro"/>
</dbReference>
<evidence type="ECO:0000256" key="3">
    <source>
        <dbReference type="ARBA" id="ARBA00022475"/>
    </source>
</evidence>
<comment type="subcellular location">
    <subcellularLocation>
        <location evidence="1">Cell inner membrane</location>
        <topology evidence="1">Single-pass membrane protein</topology>
    </subcellularLocation>
</comment>
<evidence type="ECO:0000256" key="5">
    <source>
        <dbReference type="ARBA" id="ARBA00022519"/>
    </source>
</evidence>
<comment type="caution">
    <text evidence="13">The sequence shown here is derived from an EMBL/GenBank/DDBJ whole genome shotgun (WGS) entry which is preliminary data.</text>
</comment>
<sequence>MTLQPRPHGFSLIELMVVLALFAIAIAIAVPNLASLIRNDQIESQAQQINSLLQYARSEAVVRRSRINLSNNGGTWVVRDLSRNEDLRQEVFDATNISIATNPSPLTVTYSPNGTASTASAIVCNDDKVETAYLITIQASGSSRIHARGKQANNTTALGGCTP</sequence>
<dbReference type="Gene3D" id="3.55.40.10">
    <property type="entry name" value="minor pseudopilin epsh domain"/>
    <property type="match status" value="1"/>
</dbReference>
<keyword evidence="5" id="KW-0997">Cell inner membrane</keyword>
<proteinExistence type="inferred from homology"/>
<evidence type="ECO:0000256" key="11">
    <source>
        <dbReference type="SAM" id="Phobius"/>
    </source>
</evidence>
<evidence type="ECO:0000256" key="2">
    <source>
        <dbReference type="ARBA" id="ARBA00021549"/>
    </source>
</evidence>
<dbReference type="GO" id="GO:0005886">
    <property type="term" value="C:plasma membrane"/>
    <property type="evidence" value="ECO:0007669"/>
    <property type="project" value="UniProtKB-SubCell"/>
</dbReference>
<keyword evidence="4" id="KW-0488">Methylation</keyword>
<dbReference type="PROSITE" id="PS00409">
    <property type="entry name" value="PROKAR_NTER_METHYL"/>
    <property type="match status" value="1"/>
</dbReference>
<evidence type="ECO:0000256" key="6">
    <source>
        <dbReference type="ARBA" id="ARBA00022692"/>
    </source>
</evidence>
<dbReference type="NCBIfam" id="TIGR02532">
    <property type="entry name" value="IV_pilin_GFxxxE"/>
    <property type="match status" value="1"/>
</dbReference>
<feature type="transmembrane region" description="Helical" evidence="11">
    <location>
        <begin position="12"/>
        <end position="34"/>
    </location>
</feature>
<dbReference type="RefSeq" id="WP_090249367.1">
    <property type="nucleotide sequence ID" value="NZ_FMTL01000001.1"/>
</dbReference>
<evidence type="ECO:0000256" key="10">
    <source>
        <dbReference type="ARBA" id="ARBA00030775"/>
    </source>
</evidence>
<evidence type="ECO:0000256" key="8">
    <source>
        <dbReference type="ARBA" id="ARBA00023136"/>
    </source>
</evidence>
<keyword evidence="3" id="KW-1003">Cell membrane</keyword>
<dbReference type="Proteomes" id="UP000242418">
    <property type="component" value="Unassembled WGS sequence"/>
</dbReference>
<keyword evidence="7 11" id="KW-1133">Transmembrane helix</keyword>
<dbReference type="SUPFAM" id="SSF54523">
    <property type="entry name" value="Pili subunits"/>
    <property type="match status" value="1"/>
</dbReference>